<dbReference type="InterPro" id="IPR000792">
    <property type="entry name" value="Tscrpt_reg_LuxR_C"/>
</dbReference>
<dbReference type="InterPro" id="IPR058852">
    <property type="entry name" value="HTH_77"/>
</dbReference>
<dbReference type="Pfam" id="PF13401">
    <property type="entry name" value="AAA_22"/>
    <property type="match status" value="1"/>
</dbReference>
<dbReference type="InterPro" id="IPR049945">
    <property type="entry name" value="AAA_22"/>
</dbReference>
<dbReference type="GO" id="GO:0016887">
    <property type="term" value="F:ATP hydrolysis activity"/>
    <property type="evidence" value="ECO:0007669"/>
    <property type="project" value="InterPro"/>
</dbReference>
<dbReference type="InterPro" id="IPR036388">
    <property type="entry name" value="WH-like_DNA-bd_sf"/>
</dbReference>
<dbReference type="GO" id="GO:0006355">
    <property type="term" value="P:regulation of DNA-templated transcription"/>
    <property type="evidence" value="ECO:0007669"/>
    <property type="project" value="InterPro"/>
</dbReference>
<evidence type="ECO:0000259" key="1">
    <source>
        <dbReference type="PROSITE" id="PS50043"/>
    </source>
</evidence>
<accession>A0A9D2ECX5</accession>
<dbReference type="Gene3D" id="1.10.10.10">
    <property type="entry name" value="Winged helix-like DNA-binding domain superfamily/Winged helix DNA-binding domain"/>
    <property type="match status" value="1"/>
</dbReference>
<dbReference type="SUPFAM" id="SSF48452">
    <property type="entry name" value="TPR-like"/>
    <property type="match status" value="1"/>
</dbReference>
<dbReference type="SMART" id="SM00421">
    <property type="entry name" value="HTH_LUXR"/>
    <property type="match status" value="1"/>
</dbReference>
<dbReference type="InterPro" id="IPR027417">
    <property type="entry name" value="P-loop_NTPase"/>
</dbReference>
<proteinExistence type="predicted"/>
<dbReference type="CDD" id="cd06170">
    <property type="entry name" value="LuxR_C_like"/>
    <property type="match status" value="1"/>
</dbReference>
<dbReference type="Pfam" id="PF00196">
    <property type="entry name" value="GerE"/>
    <property type="match status" value="1"/>
</dbReference>
<dbReference type="SUPFAM" id="SSF46894">
    <property type="entry name" value="C-terminal effector domain of the bipartite response regulators"/>
    <property type="match status" value="1"/>
</dbReference>
<dbReference type="Proteomes" id="UP000824037">
    <property type="component" value="Unassembled WGS sequence"/>
</dbReference>
<dbReference type="InterPro" id="IPR016032">
    <property type="entry name" value="Sig_transdc_resp-reg_C-effctor"/>
</dbReference>
<comment type="caution">
    <text evidence="2">The sequence shown here is derived from an EMBL/GenBank/DDBJ whole genome shotgun (WGS) entry which is preliminary data.</text>
</comment>
<dbReference type="PRINTS" id="PR00038">
    <property type="entry name" value="HTHLUXR"/>
</dbReference>
<evidence type="ECO:0000313" key="3">
    <source>
        <dbReference type="Proteomes" id="UP000824037"/>
    </source>
</evidence>
<dbReference type="AlphaFoldDB" id="A0A9D2ECX5"/>
<dbReference type="PANTHER" id="PTHR47691:SF3">
    <property type="entry name" value="HTH-TYPE TRANSCRIPTIONAL REGULATOR RV0890C-RELATED"/>
    <property type="match status" value="1"/>
</dbReference>
<organism evidence="2 3">
    <name type="scientific">Candidatus Ruania gallistercoris</name>
    <dbReference type="NCBI Taxonomy" id="2838746"/>
    <lineage>
        <taxon>Bacteria</taxon>
        <taxon>Bacillati</taxon>
        <taxon>Actinomycetota</taxon>
        <taxon>Actinomycetes</taxon>
        <taxon>Micrococcales</taxon>
        <taxon>Ruaniaceae</taxon>
        <taxon>Ruania</taxon>
    </lineage>
</organism>
<protein>
    <submittedName>
        <fullName evidence="2">LuxR C-terminal-related transcriptional regulator</fullName>
    </submittedName>
</protein>
<dbReference type="Pfam" id="PF25872">
    <property type="entry name" value="HTH_77"/>
    <property type="match status" value="1"/>
</dbReference>
<gene>
    <name evidence="2" type="ORF">H9815_04630</name>
</gene>
<dbReference type="Gene3D" id="3.40.50.300">
    <property type="entry name" value="P-loop containing nucleotide triphosphate hydrolases"/>
    <property type="match status" value="1"/>
</dbReference>
<dbReference type="PANTHER" id="PTHR47691">
    <property type="entry name" value="REGULATOR-RELATED"/>
    <property type="match status" value="1"/>
</dbReference>
<dbReference type="Gene3D" id="1.25.40.10">
    <property type="entry name" value="Tetratricopeptide repeat domain"/>
    <property type="match status" value="1"/>
</dbReference>
<dbReference type="PROSITE" id="PS50043">
    <property type="entry name" value="HTH_LUXR_2"/>
    <property type="match status" value="1"/>
</dbReference>
<reference evidence="2" key="1">
    <citation type="journal article" date="2021" name="PeerJ">
        <title>Extensive microbial diversity within the chicken gut microbiome revealed by metagenomics and culture.</title>
        <authorList>
            <person name="Gilroy R."/>
            <person name="Ravi A."/>
            <person name="Getino M."/>
            <person name="Pursley I."/>
            <person name="Horton D.L."/>
            <person name="Alikhan N.F."/>
            <person name="Baker D."/>
            <person name="Gharbi K."/>
            <person name="Hall N."/>
            <person name="Watson M."/>
            <person name="Adriaenssens E.M."/>
            <person name="Foster-Nyarko E."/>
            <person name="Jarju S."/>
            <person name="Secka A."/>
            <person name="Antonio M."/>
            <person name="Oren A."/>
            <person name="Chaudhuri R.R."/>
            <person name="La Ragione R."/>
            <person name="Hildebrand F."/>
            <person name="Pallen M.J."/>
        </authorList>
    </citation>
    <scope>NUCLEOTIDE SEQUENCE</scope>
    <source>
        <strain evidence="2">ChiGjej4B4-7305</strain>
    </source>
</reference>
<dbReference type="EMBL" id="DXBY01000075">
    <property type="protein sequence ID" value="HIZ35041.1"/>
    <property type="molecule type" value="Genomic_DNA"/>
</dbReference>
<dbReference type="GO" id="GO:0003677">
    <property type="term" value="F:DNA binding"/>
    <property type="evidence" value="ECO:0007669"/>
    <property type="project" value="InterPro"/>
</dbReference>
<feature type="domain" description="HTH luxR-type" evidence="1">
    <location>
        <begin position="678"/>
        <end position="743"/>
    </location>
</feature>
<sequence>MQHFGVGDRSRAWPAPQFTLTSFVGREAEVDGVAHLLHGARLVTVVGPPGAGKTRLAVEVARHIALSADRGVVPVPLSTVSDSTDLVSEIAMALDIPTDQDTTLTAAVLEALREADVQLVLDNCEHVREQAAALVGRIITSCPQVRVLATSRVPLAVPGEQLHRVGPLDPSAAAQLFIDRARLVTSLVLERGTRSAVDQICARLDGLPLAIELAARQARTLSLPDLLVRLDTELAQAEILAPTAPEHRTLTATLDWSCRRLAPAQAELLENLSVLLGDFDLPATSAVAGHRSDLVADLSTLVDHSLLLAEPAAGGELHYRLLEPIRQYAAARLEATARAERVRAAHARYFLEAARSASSGLMGVAGHRQYAQLRAIEGNVLAAVAWARPRYSDLALQLVTCLAGYWEHRGHINAARDRIEPLLGAAELSPRTQAEAWLALSQLGYRQGRYREAIAQAADAVEVMRTLDDHHGRGRGLRALAQVAAAAGDSRRAISCCWESIAIFAELGDRQAEAWSYTVLAYAHFTVDEIDEGAEADLAALRLLASAEPAPAIARRTRVGLSYAAARRGDLAAHRKYLAGAIADLQLLGAADGDSEWLWSGVSLAHSEGRMPAVLRLAGAARALARHGTAVPPVADAIVRTAVEDAEQKVGGPAAEKLLAAGARMTTKEAVSDALGLAEGSRPALSEREREVATLTGKGLTNAEIAEQLVISRRTVETHQDHIRTKLGVSSRQGVIAWVIQGESV</sequence>
<dbReference type="InterPro" id="IPR011990">
    <property type="entry name" value="TPR-like_helical_dom_sf"/>
</dbReference>
<evidence type="ECO:0000313" key="2">
    <source>
        <dbReference type="EMBL" id="HIZ35041.1"/>
    </source>
</evidence>
<dbReference type="SUPFAM" id="SSF52540">
    <property type="entry name" value="P-loop containing nucleoside triphosphate hydrolases"/>
    <property type="match status" value="1"/>
</dbReference>
<reference evidence="2" key="2">
    <citation type="submission" date="2021-04" db="EMBL/GenBank/DDBJ databases">
        <authorList>
            <person name="Gilroy R."/>
        </authorList>
    </citation>
    <scope>NUCLEOTIDE SEQUENCE</scope>
    <source>
        <strain evidence="2">ChiGjej4B4-7305</strain>
    </source>
</reference>
<name>A0A9D2ECX5_9MICO</name>
<dbReference type="PROSITE" id="PS00622">
    <property type="entry name" value="HTH_LUXR_1"/>
    <property type="match status" value="1"/>
</dbReference>